<name>D9PZW5_ACIS3</name>
<feature type="domain" description="Calcineurin-like phosphoesterase" evidence="1">
    <location>
        <begin position="3"/>
        <end position="122"/>
    </location>
</feature>
<dbReference type="eggNOG" id="arCOG01150">
    <property type="taxonomic scope" value="Archaea"/>
</dbReference>
<dbReference type="OrthoDB" id="18264at2157"/>
<proteinExistence type="predicted"/>
<dbReference type="SUPFAM" id="SSF56300">
    <property type="entry name" value="Metallo-dependent phosphatases"/>
    <property type="match status" value="1"/>
</dbReference>
<protein>
    <submittedName>
        <fullName evidence="2">Phosphoesterase, putative</fullName>
    </submittedName>
</protein>
<dbReference type="InterPro" id="IPR004843">
    <property type="entry name" value="Calcineurin-like_PHP"/>
</dbReference>
<dbReference type="Gene3D" id="3.60.21.10">
    <property type="match status" value="1"/>
</dbReference>
<dbReference type="NCBIfam" id="TIGR00024">
    <property type="entry name" value="SbcD_rel_arch"/>
    <property type="match status" value="1"/>
</dbReference>
<gene>
    <name evidence="2" type="ordered locus">ASAC_0196</name>
</gene>
<dbReference type="GO" id="GO:0016787">
    <property type="term" value="F:hydrolase activity"/>
    <property type="evidence" value="ECO:0007669"/>
    <property type="project" value="InterPro"/>
</dbReference>
<dbReference type="HOGENOM" id="CLU_075478_0_1_2"/>
<keyword evidence="3" id="KW-1185">Reference proteome</keyword>
<accession>D9PZW5</accession>
<dbReference type="KEGG" id="asc:ASAC_0196"/>
<organism evidence="2 3">
    <name type="scientific">Acidilobus saccharovorans (strain DSM 16705 / JCM 18335 / VKM B-2471 / 345-15)</name>
    <dbReference type="NCBI Taxonomy" id="666510"/>
    <lineage>
        <taxon>Archaea</taxon>
        <taxon>Thermoproteota</taxon>
        <taxon>Thermoprotei</taxon>
        <taxon>Acidilobales</taxon>
        <taxon>Acidilobaceae</taxon>
        <taxon>Acidilobus</taxon>
    </lineage>
</organism>
<dbReference type="InterPro" id="IPR024173">
    <property type="entry name" value="Pesterase_MJ0037-like"/>
</dbReference>
<dbReference type="STRING" id="666510.ASAC_0196"/>
<dbReference type="InterPro" id="IPR004376">
    <property type="entry name" value="Pesterase_MJ0037"/>
</dbReference>
<evidence type="ECO:0000259" key="1">
    <source>
        <dbReference type="Pfam" id="PF00149"/>
    </source>
</evidence>
<evidence type="ECO:0000313" key="2">
    <source>
        <dbReference type="EMBL" id="ADL18603.1"/>
    </source>
</evidence>
<dbReference type="AlphaFoldDB" id="D9PZW5"/>
<dbReference type="EMBL" id="CP001742">
    <property type="protein sequence ID" value="ADL18603.1"/>
    <property type="molecule type" value="Genomic_DNA"/>
</dbReference>
<reference evidence="2 3" key="1">
    <citation type="journal article" date="2010" name="Appl. Environ. Microbiol.">
        <title>The genome sequence of the crenarchaeon Acidilobus saccharovorans supports a new order, Acidilobales, and suggests an important ecological role in terrestrial acidic hot springs.</title>
        <authorList>
            <person name="Mardanov A.V."/>
            <person name="Svetlitchnyi V.A."/>
            <person name="Beletsky A.V."/>
            <person name="Prokofeva M.I."/>
            <person name="Bonch-Osmolovskaya E.A."/>
            <person name="Ravin N.V."/>
            <person name="Skryabin K.G."/>
        </authorList>
    </citation>
    <scope>NUCLEOTIDE SEQUENCE [LARGE SCALE GENOMIC DNA]</scope>
    <source>
        <strain evidence="3">DSM 16705 / JCM 18335 / VKM B-2471 / 345-15</strain>
    </source>
</reference>
<sequence>MALIISDVHLGYEDSMATQGVFLPRLQLKKAESIIDEGVRAGAKRLLIDGDLKHVFEKLTKGERLEVTELIRHALEADIKEIVLVRGNHDTFVAPLLKDFGVEVVDDYMDLGDGIIVTHGHKLVDAVKSSSTVIIGHEHPSLEISLAGAKVKLQALLKSPLKGGGELLVLPAISLYQTGTAITPSPETYLSPIVKELAELQEAVPIIVDREIGVVELPTLKELFAGII</sequence>
<dbReference type="Proteomes" id="UP000000346">
    <property type="component" value="Chromosome"/>
</dbReference>
<dbReference type="PANTHER" id="PTHR39323:SF1">
    <property type="entry name" value="BLR1149 PROTEIN"/>
    <property type="match status" value="1"/>
</dbReference>
<dbReference type="Pfam" id="PF00149">
    <property type="entry name" value="Metallophos"/>
    <property type="match status" value="1"/>
</dbReference>
<dbReference type="InParanoid" id="D9PZW5"/>
<dbReference type="CDD" id="cd07391">
    <property type="entry name" value="MPP_PF1019"/>
    <property type="match status" value="1"/>
</dbReference>
<dbReference type="PANTHER" id="PTHR39323">
    <property type="entry name" value="BLR1149 PROTEIN"/>
    <property type="match status" value="1"/>
</dbReference>
<dbReference type="PIRSF" id="PIRSF000887">
    <property type="entry name" value="Pesterase_MJ0037"/>
    <property type="match status" value="1"/>
</dbReference>
<evidence type="ECO:0000313" key="3">
    <source>
        <dbReference type="Proteomes" id="UP000000346"/>
    </source>
</evidence>
<dbReference type="InterPro" id="IPR029052">
    <property type="entry name" value="Metallo-depent_PP-like"/>
</dbReference>